<dbReference type="EMBL" id="CP042469">
    <property type="protein sequence ID" value="QOX63637.1"/>
    <property type="molecule type" value="Genomic_DNA"/>
</dbReference>
<keyword evidence="1" id="KW-0808">Transferase</keyword>
<organism evidence="1 2">
    <name type="scientific">Anoxybacterium hadale</name>
    <dbReference type="NCBI Taxonomy" id="3408580"/>
    <lineage>
        <taxon>Bacteria</taxon>
        <taxon>Bacillati</taxon>
        <taxon>Bacillota</taxon>
        <taxon>Clostridia</taxon>
        <taxon>Peptostreptococcales</taxon>
        <taxon>Anaerovoracaceae</taxon>
        <taxon>Anoxybacterium</taxon>
    </lineage>
</organism>
<dbReference type="Proteomes" id="UP000594014">
    <property type="component" value="Chromosome"/>
</dbReference>
<reference evidence="1" key="1">
    <citation type="submission" date="2019-08" db="EMBL/GenBank/DDBJ databases">
        <title>Genome sequence of Clostridiales bacterium MT110.</title>
        <authorList>
            <person name="Cao J."/>
        </authorList>
    </citation>
    <scope>NUCLEOTIDE SEQUENCE</scope>
    <source>
        <strain evidence="1">MT110</strain>
    </source>
</reference>
<evidence type="ECO:0000313" key="2">
    <source>
        <dbReference type="Proteomes" id="UP000594014"/>
    </source>
</evidence>
<keyword evidence="1" id="KW-0418">Kinase</keyword>
<keyword evidence="2" id="KW-1185">Reference proteome</keyword>
<evidence type="ECO:0000313" key="1">
    <source>
        <dbReference type="EMBL" id="QOX63637.1"/>
    </source>
</evidence>
<sequence>MKLREFYATQGRERRRRTSFNASRVLYFVKGGYMKKKFLLFSICLILISVVITSAISINVNINNFIAEKEAEMLTYCRLINMAITEEYEMGINVDYMELAKDYSAEMGIRLTFIDPKGKVLADSVEGPAYVTMENHLGREEVTEALLTGTGNSNRESDTLGAEFLYVADTLEYKGDKVLITRVALEIHRLRMINDFIVRTSLISSVIGVLIAVVIAIAYTNTLLKPINQMERQLKITMKENKKAEQIRKDFVANVTHELKTPLTSISGFVETLQDGAAENPEIRTKFLDIIAIEAARLKRLIEDILIISDIENKREVNTDSDINVRESIMEILASMEPIIDAKNIKITTSFAYEIYIGGNNDRFKQLMFNLIENAVKYSQPGGTITVTAERKEGRVYISVQDKGIGIPEEHLPRLFERFYRVDKSRSQKEGGTGLGLAIVKHIAALFEAEIKVESELGKGSTFTVIFK</sequence>
<protein>
    <submittedName>
        <fullName evidence="1">PAS domain-containing sensor histidine kinase</fullName>
    </submittedName>
</protein>
<proteinExistence type="predicted"/>
<accession>A0ACD1AAZ3</accession>
<name>A0ACD1AAZ3_9FIRM</name>
<gene>
    <name evidence="1" type="ORF">FRZ06_09870</name>
</gene>